<keyword evidence="3" id="KW-0999">Mitochondrion inner membrane</keyword>
<proteinExistence type="inferred from homology"/>
<comment type="caution">
    <text evidence="7">The sequence shown here is derived from an EMBL/GenBank/DDBJ whole genome shotgun (WGS) entry which is preliminary data.</text>
</comment>
<evidence type="ECO:0000256" key="1">
    <source>
        <dbReference type="ARBA" id="ARBA00004443"/>
    </source>
</evidence>
<accession>A0AAV6TWW8</accession>
<evidence type="ECO:0000256" key="3">
    <source>
        <dbReference type="ARBA" id="ARBA00022792"/>
    </source>
</evidence>
<dbReference type="GO" id="GO:0097193">
    <property type="term" value="P:intrinsic apoptotic signaling pathway"/>
    <property type="evidence" value="ECO:0007669"/>
    <property type="project" value="InterPro"/>
</dbReference>
<evidence type="ECO:0008006" key="9">
    <source>
        <dbReference type="Google" id="ProtNLM"/>
    </source>
</evidence>
<evidence type="ECO:0000256" key="6">
    <source>
        <dbReference type="ARBA" id="ARBA00023136"/>
    </source>
</evidence>
<dbReference type="Pfam" id="PF10231">
    <property type="entry name" value="COA8"/>
    <property type="match status" value="1"/>
</dbReference>
<evidence type="ECO:0000256" key="4">
    <source>
        <dbReference type="ARBA" id="ARBA00022946"/>
    </source>
</evidence>
<dbReference type="Proteomes" id="UP000827092">
    <property type="component" value="Unassembled WGS sequence"/>
</dbReference>
<reference evidence="7 8" key="1">
    <citation type="journal article" date="2022" name="Nat. Ecol. Evol.">
        <title>A masculinizing supergene underlies an exaggerated male reproductive morph in a spider.</title>
        <authorList>
            <person name="Hendrickx F."/>
            <person name="De Corte Z."/>
            <person name="Sonet G."/>
            <person name="Van Belleghem S.M."/>
            <person name="Kostlbacher S."/>
            <person name="Vangestel C."/>
        </authorList>
    </citation>
    <scope>NUCLEOTIDE SEQUENCE [LARGE SCALE GENOMIC DNA]</scope>
    <source>
        <strain evidence="7">W744_W776</strain>
    </source>
</reference>
<organism evidence="7 8">
    <name type="scientific">Oedothorax gibbosus</name>
    <dbReference type="NCBI Taxonomy" id="931172"/>
    <lineage>
        <taxon>Eukaryota</taxon>
        <taxon>Metazoa</taxon>
        <taxon>Ecdysozoa</taxon>
        <taxon>Arthropoda</taxon>
        <taxon>Chelicerata</taxon>
        <taxon>Arachnida</taxon>
        <taxon>Araneae</taxon>
        <taxon>Araneomorphae</taxon>
        <taxon>Entelegynae</taxon>
        <taxon>Araneoidea</taxon>
        <taxon>Linyphiidae</taxon>
        <taxon>Erigoninae</taxon>
        <taxon>Oedothorax</taxon>
    </lineage>
</organism>
<comment type="similarity">
    <text evidence="2">Belongs to the COA8 family.</text>
</comment>
<dbReference type="GO" id="GO:0005743">
    <property type="term" value="C:mitochondrial inner membrane"/>
    <property type="evidence" value="ECO:0007669"/>
    <property type="project" value="UniProtKB-SubCell"/>
</dbReference>
<name>A0AAV6TWW8_9ARAC</name>
<dbReference type="InterPro" id="IPR018796">
    <property type="entry name" value="COA8"/>
</dbReference>
<keyword evidence="4" id="KW-0809">Transit peptide</keyword>
<keyword evidence="8" id="KW-1185">Reference proteome</keyword>
<sequence>MLRNSKKSILLINLLVKPKLNILCLQESAFCRSIYASQSNASNKLGCQDITVKPFKDDDKNVWVGPPDPVSNLRLKVFPDSQDLCQEEKDFYAKSREVQDWNQEYWAEHNKEFTETRNLYIAKVSAEKNLPKEESLSAEEMSVFYKDFLDKNRIKHISYNWNWYKKNVYLIFLATKIKVSKCSKIIRNTVKLK</sequence>
<evidence type="ECO:0000256" key="2">
    <source>
        <dbReference type="ARBA" id="ARBA00005453"/>
    </source>
</evidence>
<dbReference type="PANTHER" id="PTHR31107:SF2">
    <property type="entry name" value="CYTOCHROME C OXIDASE ASSEMBLY FACTOR 8"/>
    <property type="match status" value="1"/>
</dbReference>
<comment type="subcellular location">
    <subcellularLocation>
        <location evidence="1">Mitochondrion inner membrane</location>
        <topology evidence="1">Peripheral membrane protein</topology>
        <orientation evidence="1">Matrix side</orientation>
    </subcellularLocation>
</comment>
<dbReference type="PANTHER" id="PTHR31107">
    <property type="entry name" value="APOPTOGENIC PROTEIN 1, MITOCHONDRIAL"/>
    <property type="match status" value="1"/>
</dbReference>
<evidence type="ECO:0000313" key="7">
    <source>
        <dbReference type="EMBL" id="KAG8176520.1"/>
    </source>
</evidence>
<dbReference type="EMBL" id="JAFNEN010000871">
    <property type="protein sequence ID" value="KAG8176520.1"/>
    <property type="molecule type" value="Genomic_DNA"/>
</dbReference>
<gene>
    <name evidence="7" type="ORF">JTE90_021811</name>
</gene>
<evidence type="ECO:0000256" key="5">
    <source>
        <dbReference type="ARBA" id="ARBA00023128"/>
    </source>
</evidence>
<evidence type="ECO:0000313" key="8">
    <source>
        <dbReference type="Proteomes" id="UP000827092"/>
    </source>
</evidence>
<keyword evidence="5" id="KW-0496">Mitochondrion</keyword>
<protein>
    <recommendedName>
        <fullName evidence="9">Apoptogenic protein 1, mitochondrial</fullName>
    </recommendedName>
</protein>
<dbReference type="AlphaFoldDB" id="A0AAV6TWW8"/>
<keyword evidence="6" id="KW-0472">Membrane</keyword>